<dbReference type="GO" id="GO:0048038">
    <property type="term" value="F:quinone binding"/>
    <property type="evidence" value="ECO:0007669"/>
    <property type="project" value="UniProtKB-KW"/>
</dbReference>
<evidence type="ECO:0000256" key="9">
    <source>
        <dbReference type="ARBA" id="ARBA00022967"/>
    </source>
</evidence>
<evidence type="ECO:0000256" key="3">
    <source>
        <dbReference type="ARBA" id="ARBA00010519"/>
    </source>
</evidence>
<dbReference type="InterPro" id="IPR001133">
    <property type="entry name" value="NADH_UbQ_OxRdtase_chain4L/K"/>
</dbReference>
<dbReference type="Proteomes" id="UP000029870">
    <property type="component" value="Unassembled WGS sequence"/>
</dbReference>
<gene>
    <name evidence="13 14" type="primary">nuoK</name>
    <name evidence="14" type="ORF">LS77_007225</name>
</gene>
<keyword evidence="11 13" id="KW-0520">NAD</keyword>
<evidence type="ECO:0000256" key="12">
    <source>
        <dbReference type="ARBA" id="ARBA00023136"/>
    </source>
</evidence>
<dbReference type="PANTHER" id="PTHR11434">
    <property type="entry name" value="NADH-UBIQUINONE OXIDOREDUCTASE SUBUNIT ND4L"/>
    <property type="match status" value="1"/>
</dbReference>
<keyword evidence="13" id="KW-0830">Ubiquinone</keyword>
<dbReference type="NCBIfam" id="NF004323">
    <property type="entry name" value="PRK05715.1-5"/>
    <property type="match status" value="1"/>
</dbReference>
<dbReference type="NCBIfam" id="NF004320">
    <property type="entry name" value="PRK05715.1-2"/>
    <property type="match status" value="1"/>
</dbReference>
<keyword evidence="12 13" id="KW-0472">Membrane</keyword>
<dbReference type="InterPro" id="IPR039428">
    <property type="entry name" value="NUOK/Mnh_C1-like"/>
</dbReference>
<evidence type="ECO:0000256" key="6">
    <source>
        <dbReference type="ARBA" id="ARBA00022519"/>
    </source>
</evidence>
<dbReference type="GO" id="GO:0050136">
    <property type="term" value="F:NADH dehydrogenase (quinone) (non-electrogenic) activity"/>
    <property type="evidence" value="ECO:0007669"/>
    <property type="project" value="UniProtKB-UniRule"/>
</dbReference>
<keyword evidence="6" id="KW-0997">Cell inner membrane</keyword>
<keyword evidence="8 13" id="KW-0874">Quinone</keyword>
<dbReference type="GO" id="GO:0005886">
    <property type="term" value="C:plasma membrane"/>
    <property type="evidence" value="ECO:0007669"/>
    <property type="project" value="UniProtKB-SubCell"/>
</dbReference>
<keyword evidence="10 13" id="KW-1133">Transmembrane helix</keyword>
<evidence type="ECO:0000256" key="5">
    <source>
        <dbReference type="ARBA" id="ARBA00022475"/>
    </source>
</evidence>
<dbReference type="GeneID" id="60657436"/>
<accession>A0A6D2C8J2</accession>
<dbReference type="Pfam" id="PF00420">
    <property type="entry name" value="Oxidored_q2"/>
    <property type="match status" value="1"/>
</dbReference>
<evidence type="ECO:0000256" key="7">
    <source>
        <dbReference type="ARBA" id="ARBA00022692"/>
    </source>
</evidence>
<evidence type="ECO:0000256" key="1">
    <source>
        <dbReference type="ARBA" id="ARBA00002378"/>
    </source>
</evidence>
<feature type="transmembrane region" description="Helical" evidence="13">
    <location>
        <begin position="58"/>
        <end position="84"/>
    </location>
</feature>
<dbReference type="RefSeq" id="WP_004088633.1">
    <property type="nucleotide sequence ID" value="NZ_JAERIZ010000017.1"/>
</dbReference>
<comment type="similarity">
    <text evidence="3 13">Belongs to the complex I subunit 4L family.</text>
</comment>
<feature type="transmembrane region" description="Helical" evidence="13">
    <location>
        <begin position="6"/>
        <end position="23"/>
    </location>
</feature>
<evidence type="ECO:0000313" key="14">
    <source>
        <dbReference type="EMBL" id="TLE04021.1"/>
    </source>
</evidence>
<dbReference type="EMBL" id="JRPH02000021">
    <property type="protein sequence ID" value="TLE04021.1"/>
    <property type="molecule type" value="Genomic_DNA"/>
</dbReference>
<comment type="function">
    <text evidence="1 13">NDH-1 shuttles electrons from NADH, via FMN and iron-sulfur (Fe-S) centers, to quinones in the respiratory chain. The immediate electron acceptor for the enzyme in this species is believed to be ubiquinone. Couples the redox reaction to proton translocation (for every two electrons transferred, four hydrogen ions are translocated across the cytoplasmic membrane), and thus conserves the redox energy in a proton gradient.</text>
</comment>
<dbReference type="Gene3D" id="1.10.287.3510">
    <property type="match status" value="1"/>
</dbReference>
<dbReference type="GO" id="GO:0042773">
    <property type="term" value="P:ATP synthesis coupled electron transport"/>
    <property type="evidence" value="ECO:0007669"/>
    <property type="project" value="InterPro"/>
</dbReference>
<evidence type="ECO:0000256" key="11">
    <source>
        <dbReference type="ARBA" id="ARBA00023027"/>
    </source>
</evidence>
<comment type="subunit">
    <text evidence="13">NDH-1 is composed of 14 different subunits. Subunits NuoA, H, J, K, L, M, N constitute the membrane sector of the complex.</text>
</comment>
<dbReference type="GO" id="GO:0030964">
    <property type="term" value="C:NADH dehydrogenase complex"/>
    <property type="evidence" value="ECO:0007669"/>
    <property type="project" value="TreeGrafter"/>
</dbReference>
<comment type="caution">
    <text evidence="14">The sequence shown here is derived from an EMBL/GenBank/DDBJ whole genome shotgun (WGS) entry which is preliminary data.</text>
</comment>
<keyword evidence="4 13" id="KW-0813">Transport</keyword>
<dbReference type="NCBIfam" id="NF004321">
    <property type="entry name" value="PRK05715.1-3"/>
    <property type="match status" value="1"/>
</dbReference>
<dbReference type="NCBIfam" id="NF004319">
    <property type="entry name" value="PRK05715.1-1"/>
    <property type="match status" value="1"/>
</dbReference>
<keyword evidence="5 13" id="KW-1003">Cell membrane</keyword>
<protein>
    <recommendedName>
        <fullName evidence="13">NADH-quinone oxidoreductase subunit K</fullName>
        <ecNumber evidence="13">7.1.1.-</ecNumber>
    </recommendedName>
    <alternativeName>
        <fullName evidence="13">NADH dehydrogenase I subunit K</fullName>
    </alternativeName>
    <alternativeName>
        <fullName evidence="13">NDH-1 subunit K</fullName>
    </alternativeName>
</protein>
<evidence type="ECO:0000256" key="4">
    <source>
        <dbReference type="ARBA" id="ARBA00022448"/>
    </source>
</evidence>
<evidence type="ECO:0000256" key="2">
    <source>
        <dbReference type="ARBA" id="ARBA00004141"/>
    </source>
</evidence>
<sequence length="100" mass="11120">MITLNHYLVFSAIMFCIGLYGILRRKNILLLLFATEIMLNAVNVAFVAIGYYKGDLQGQIMALFVIALAAAEVAIGLGLVLMLYKKYKTLDIDKLSNMRG</sequence>
<keyword evidence="7 13" id="KW-0812">Transmembrane</keyword>
<organism evidence="14 15">
    <name type="scientific">Helicobacter bilis</name>
    <dbReference type="NCBI Taxonomy" id="37372"/>
    <lineage>
        <taxon>Bacteria</taxon>
        <taxon>Pseudomonadati</taxon>
        <taxon>Campylobacterota</taxon>
        <taxon>Epsilonproteobacteria</taxon>
        <taxon>Campylobacterales</taxon>
        <taxon>Helicobacteraceae</taxon>
        <taxon>Helicobacter</taxon>
    </lineage>
</organism>
<reference evidence="14 15" key="1">
    <citation type="journal article" date="2014" name="Genome Announc.">
        <title>Draft genome sequences of eight enterohepatic helicobacter species isolated from both laboratory and wild rodents.</title>
        <authorList>
            <person name="Sheh A."/>
            <person name="Shen Z."/>
            <person name="Fox J.G."/>
        </authorList>
    </citation>
    <scope>NUCLEOTIDE SEQUENCE [LARGE SCALE GENOMIC DNA]</scope>
    <source>
        <strain evidence="14 15">Missouri</strain>
    </source>
</reference>
<dbReference type="FunFam" id="1.10.287.3510:FF:000001">
    <property type="entry name" value="NADH-quinone oxidoreductase subunit K"/>
    <property type="match status" value="1"/>
</dbReference>
<evidence type="ECO:0000256" key="13">
    <source>
        <dbReference type="HAMAP-Rule" id="MF_01456"/>
    </source>
</evidence>
<comment type="subcellular location">
    <subcellularLocation>
        <location evidence="13">Cell membrane</location>
        <topology evidence="13">Multi-pass membrane protein</topology>
    </subcellularLocation>
    <subcellularLocation>
        <location evidence="2">Membrane</location>
        <topology evidence="2">Multi-pass membrane protein</topology>
    </subcellularLocation>
</comment>
<keyword evidence="9 13" id="KW-1278">Translocase</keyword>
<evidence type="ECO:0000256" key="10">
    <source>
        <dbReference type="ARBA" id="ARBA00022989"/>
    </source>
</evidence>
<keyword evidence="14" id="KW-0560">Oxidoreductase</keyword>
<dbReference type="AlphaFoldDB" id="A0A6D2C8J2"/>
<dbReference type="HAMAP" id="MF_01456">
    <property type="entry name" value="NDH1_NuoK"/>
    <property type="match status" value="1"/>
</dbReference>
<evidence type="ECO:0000313" key="15">
    <source>
        <dbReference type="Proteomes" id="UP000029870"/>
    </source>
</evidence>
<proteinExistence type="inferred from homology"/>
<name>A0A6D2C8J2_9HELI</name>
<feature type="transmembrane region" description="Helical" evidence="13">
    <location>
        <begin position="30"/>
        <end position="52"/>
    </location>
</feature>
<evidence type="ECO:0000256" key="8">
    <source>
        <dbReference type="ARBA" id="ARBA00022719"/>
    </source>
</evidence>
<comment type="catalytic activity">
    <reaction evidence="13">
        <text>a quinone + NADH + 5 H(+)(in) = a quinol + NAD(+) + 4 H(+)(out)</text>
        <dbReference type="Rhea" id="RHEA:57888"/>
        <dbReference type="ChEBI" id="CHEBI:15378"/>
        <dbReference type="ChEBI" id="CHEBI:24646"/>
        <dbReference type="ChEBI" id="CHEBI:57540"/>
        <dbReference type="ChEBI" id="CHEBI:57945"/>
        <dbReference type="ChEBI" id="CHEBI:132124"/>
    </reaction>
</comment>
<dbReference type="EC" id="7.1.1.-" evidence="13"/>
<dbReference type="PANTHER" id="PTHR11434:SF21">
    <property type="entry name" value="NADH DEHYDROGENASE SUBUNIT 4L-RELATED"/>
    <property type="match status" value="1"/>
</dbReference>